<evidence type="ECO:0000256" key="4">
    <source>
        <dbReference type="ARBA" id="ARBA00022692"/>
    </source>
</evidence>
<evidence type="ECO:0000256" key="3">
    <source>
        <dbReference type="ARBA" id="ARBA00022475"/>
    </source>
</evidence>
<feature type="transmembrane region" description="Helical" evidence="9">
    <location>
        <begin position="231"/>
        <end position="251"/>
    </location>
</feature>
<dbReference type="PANTHER" id="PTHR33281">
    <property type="entry name" value="UPF0187 PROTEIN YNEE"/>
    <property type="match status" value="1"/>
</dbReference>
<keyword evidence="6" id="KW-0406">Ion transport</keyword>
<evidence type="ECO:0000256" key="2">
    <source>
        <dbReference type="ARBA" id="ARBA00022448"/>
    </source>
</evidence>
<feature type="transmembrane region" description="Helical" evidence="9">
    <location>
        <begin position="257"/>
        <end position="276"/>
    </location>
</feature>
<dbReference type="Proteomes" id="UP000186309">
    <property type="component" value="Chromosome"/>
</dbReference>
<feature type="transmembrane region" description="Helical" evidence="9">
    <location>
        <begin position="48"/>
        <end position="66"/>
    </location>
</feature>
<dbReference type="InterPro" id="IPR044669">
    <property type="entry name" value="YneE/VCCN1/2-like"/>
</dbReference>
<protein>
    <recommendedName>
        <fullName evidence="12">Multidrug transporter</fullName>
    </recommendedName>
</protein>
<keyword evidence="3" id="KW-1003">Cell membrane</keyword>
<dbReference type="Pfam" id="PF25539">
    <property type="entry name" value="Bestrophin_2"/>
    <property type="match status" value="1"/>
</dbReference>
<evidence type="ECO:0000256" key="6">
    <source>
        <dbReference type="ARBA" id="ARBA00023065"/>
    </source>
</evidence>
<evidence type="ECO:0000256" key="7">
    <source>
        <dbReference type="ARBA" id="ARBA00023136"/>
    </source>
</evidence>
<keyword evidence="11" id="KW-1185">Reference proteome</keyword>
<organism evidence="10 11">
    <name type="scientific">Paludisphaera borealis</name>
    <dbReference type="NCBI Taxonomy" id="1387353"/>
    <lineage>
        <taxon>Bacteria</taxon>
        <taxon>Pseudomonadati</taxon>
        <taxon>Planctomycetota</taxon>
        <taxon>Planctomycetia</taxon>
        <taxon>Isosphaerales</taxon>
        <taxon>Isosphaeraceae</taxon>
        <taxon>Paludisphaera</taxon>
    </lineage>
</organism>
<evidence type="ECO:0000256" key="1">
    <source>
        <dbReference type="ARBA" id="ARBA00004651"/>
    </source>
</evidence>
<proteinExistence type="inferred from homology"/>
<sequence>MHTGRHYSLDEVIRWTRRETYIFLVIMVIPTVAFQVLGWTWLSISWSPIALVGTAVAFITGFNNSAAYGRLWEARQVWSEIIDTSRTWGMMVADLVTAPESAGVKRALIHRQIAWLTALRYHLREARAWETMCRSDNTEYLERNYVVAEWDGKLDALLSTLLDPAELSAVALRKNRPTPLIGLQSKALREGVEAGWLSDSHRLALINVLNRFLESQGKCERLKNYPYPRQFATLNLIFVWLFILLLPFGLMHEFRELGPGFVWLTIPAGVAIAWVLHTIDKIGESSSNPFEGGPNDVPITALSRIAEIDLRESIGETDVPQPIEPRNNLLL</sequence>
<keyword evidence="4 9" id="KW-0812">Transmembrane</keyword>
<dbReference type="PANTHER" id="PTHR33281:SF19">
    <property type="entry name" value="VOLTAGE-DEPENDENT ANION CHANNEL-FORMING PROTEIN YNEE"/>
    <property type="match status" value="1"/>
</dbReference>
<accession>A0A1U7CJN6</accession>
<gene>
    <name evidence="10" type="ORF">BSF38_00556</name>
</gene>
<evidence type="ECO:0000256" key="8">
    <source>
        <dbReference type="ARBA" id="ARBA00034708"/>
    </source>
</evidence>
<keyword evidence="5 9" id="KW-1133">Transmembrane helix</keyword>
<evidence type="ECO:0008006" key="12">
    <source>
        <dbReference type="Google" id="ProtNLM"/>
    </source>
</evidence>
<dbReference type="AlphaFoldDB" id="A0A1U7CJN6"/>
<dbReference type="GO" id="GO:0005886">
    <property type="term" value="C:plasma membrane"/>
    <property type="evidence" value="ECO:0007669"/>
    <property type="project" value="UniProtKB-SubCell"/>
</dbReference>
<dbReference type="EMBL" id="CP019082">
    <property type="protein sequence ID" value="APW59142.1"/>
    <property type="molecule type" value="Genomic_DNA"/>
</dbReference>
<dbReference type="KEGG" id="pbor:BSF38_00556"/>
<dbReference type="RefSeq" id="WP_076343357.1">
    <property type="nucleotide sequence ID" value="NZ_CP019082.1"/>
</dbReference>
<evidence type="ECO:0000313" key="10">
    <source>
        <dbReference type="EMBL" id="APW59142.1"/>
    </source>
</evidence>
<keyword evidence="7 9" id="KW-0472">Membrane</keyword>
<reference evidence="11" key="1">
    <citation type="submission" date="2016-12" db="EMBL/GenBank/DDBJ databases">
        <title>Comparative genomics of four Isosphaeraceae planctomycetes: a common pool of plasmids and glycoside hydrolase genes.</title>
        <authorList>
            <person name="Ivanova A."/>
        </authorList>
    </citation>
    <scope>NUCLEOTIDE SEQUENCE [LARGE SCALE GENOMIC DNA]</scope>
    <source>
        <strain evidence="11">PX4</strain>
    </source>
</reference>
<feature type="transmembrane region" description="Helical" evidence="9">
    <location>
        <begin position="21"/>
        <end position="42"/>
    </location>
</feature>
<dbReference type="OrthoDB" id="445589at2"/>
<name>A0A1U7CJN6_9BACT</name>
<keyword evidence="2" id="KW-0813">Transport</keyword>
<evidence type="ECO:0000256" key="9">
    <source>
        <dbReference type="SAM" id="Phobius"/>
    </source>
</evidence>
<dbReference type="STRING" id="1387353.BSF38_00556"/>
<comment type="subcellular location">
    <subcellularLocation>
        <location evidence="1">Cell membrane</location>
        <topology evidence="1">Multi-pass membrane protein</topology>
    </subcellularLocation>
</comment>
<comment type="similarity">
    <text evidence="8">Belongs to the anion channel-forming bestrophin (TC 1.A.46) family.</text>
</comment>
<dbReference type="GO" id="GO:0005254">
    <property type="term" value="F:chloride channel activity"/>
    <property type="evidence" value="ECO:0007669"/>
    <property type="project" value="InterPro"/>
</dbReference>
<evidence type="ECO:0000256" key="5">
    <source>
        <dbReference type="ARBA" id="ARBA00022989"/>
    </source>
</evidence>
<evidence type="ECO:0000313" key="11">
    <source>
        <dbReference type="Proteomes" id="UP000186309"/>
    </source>
</evidence>